<protein>
    <recommendedName>
        <fullName evidence="4">rRNA-processing protein FYV7</fullName>
    </recommendedName>
</protein>
<evidence type="ECO:0008006" key="4">
    <source>
        <dbReference type="Google" id="ProtNLM"/>
    </source>
</evidence>
<proteinExistence type="predicted"/>
<sequence>MASKRPHEDDAKSSSRKFKKGFQIGPANLPDGTHRRKVQKIKKDLIHKAKVKKQYAKLKAREETETTTPRKSVYEREQDHGDQTEHSAEAVPEPTLEPHPDRVKMLEEAEPAEEPKQRFDRRQRRPRPMPFQKEAELAQKKREEAEARQAARDAAEKERAQKHAEREHFRKTMAKARGGPNGQRKLGRESTVLLAKAQRLMGKT</sequence>
<dbReference type="AlphaFoldDB" id="A0A6A7B1T2"/>
<dbReference type="PANTHER" id="PTHR41805:SF1">
    <property type="entry name" value="RRNA-PROCESSING PROTEIN FYV7"/>
    <property type="match status" value="1"/>
</dbReference>
<evidence type="ECO:0000313" key="2">
    <source>
        <dbReference type="EMBL" id="KAF2849450.1"/>
    </source>
</evidence>
<feature type="compositionally biased region" description="Basic and acidic residues" evidence="1">
    <location>
        <begin position="96"/>
        <end position="120"/>
    </location>
</feature>
<organism evidence="2 3">
    <name type="scientific">Plenodomus tracheiphilus IPT5</name>
    <dbReference type="NCBI Taxonomy" id="1408161"/>
    <lineage>
        <taxon>Eukaryota</taxon>
        <taxon>Fungi</taxon>
        <taxon>Dikarya</taxon>
        <taxon>Ascomycota</taxon>
        <taxon>Pezizomycotina</taxon>
        <taxon>Dothideomycetes</taxon>
        <taxon>Pleosporomycetidae</taxon>
        <taxon>Pleosporales</taxon>
        <taxon>Pleosporineae</taxon>
        <taxon>Leptosphaeriaceae</taxon>
        <taxon>Plenodomus</taxon>
    </lineage>
</organism>
<feature type="compositionally biased region" description="Basic and acidic residues" evidence="1">
    <location>
        <begin position="1"/>
        <end position="13"/>
    </location>
</feature>
<feature type="region of interest" description="Disordered" evidence="1">
    <location>
        <begin position="1"/>
        <end position="204"/>
    </location>
</feature>
<evidence type="ECO:0000256" key="1">
    <source>
        <dbReference type="SAM" id="MobiDB-lite"/>
    </source>
</evidence>
<accession>A0A6A7B1T2</accession>
<dbReference type="OrthoDB" id="2135053at2759"/>
<feature type="compositionally biased region" description="Basic and acidic residues" evidence="1">
    <location>
        <begin position="133"/>
        <end position="170"/>
    </location>
</feature>
<feature type="compositionally biased region" description="Basic and acidic residues" evidence="1">
    <location>
        <begin position="72"/>
        <end position="88"/>
    </location>
</feature>
<feature type="compositionally biased region" description="Basic residues" evidence="1">
    <location>
        <begin position="48"/>
        <end position="58"/>
    </location>
</feature>
<dbReference type="Proteomes" id="UP000799423">
    <property type="component" value="Unassembled WGS sequence"/>
</dbReference>
<gene>
    <name evidence="2" type="ORF">T440DRAFT_398929</name>
</gene>
<reference evidence="2" key="1">
    <citation type="submission" date="2020-01" db="EMBL/GenBank/DDBJ databases">
        <authorList>
            <consortium name="DOE Joint Genome Institute"/>
            <person name="Haridas S."/>
            <person name="Albert R."/>
            <person name="Binder M."/>
            <person name="Bloem J."/>
            <person name="Labutti K."/>
            <person name="Salamov A."/>
            <person name="Andreopoulos B."/>
            <person name="Baker S.E."/>
            <person name="Barry K."/>
            <person name="Bills G."/>
            <person name="Bluhm B.H."/>
            <person name="Cannon C."/>
            <person name="Castanera R."/>
            <person name="Culley D.E."/>
            <person name="Daum C."/>
            <person name="Ezra D."/>
            <person name="Gonzalez J.B."/>
            <person name="Henrissat B."/>
            <person name="Kuo A."/>
            <person name="Liang C."/>
            <person name="Lipzen A."/>
            <person name="Lutzoni F."/>
            <person name="Magnuson J."/>
            <person name="Mondo S."/>
            <person name="Nolan M."/>
            <person name="Ohm R."/>
            <person name="Pangilinan J."/>
            <person name="Park H.-J."/>
            <person name="Ramirez L."/>
            <person name="Alfaro M."/>
            <person name="Sun H."/>
            <person name="Tritt A."/>
            <person name="Yoshinaga Y."/>
            <person name="Zwiers L.-H."/>
            <person name="Turgeon B.G."/>
            <person name="Goodwin S.B."/>
            <person name="Spatafora J.W."/>
            <person name="Crous P.W."/>
            <person name="Grigoriev I.V."/>
        </authorList>
    </citation>
    <scope>NUCLEOTIDE SEQUENCE</scope>
    <source>
        <strain evidence="2">IPT5</strain>
    </source>
</reference>
<name>A0A6A7B1T2_9PLEO</name>
<dbReference type="PANTHER" id="PTHR41805">
    <property type="entry name" value="EXPRESSED PROTEIN"/>
    <property type="match status" value="1"/>
</dbReference>
<evidence type="ECO:0000313" key="3">
    <source>
        <dbReference type="Proteomes" id="UP000799423"/>
    </source>
</evidence>
<keyword evidence="3" id="KW-1185">Reference proteome</keyword>
<dbReference type="EMBL" id="MU006311">
    <property type="protein sequence ID" value="KAF2849450.1"/>
    <property type="molecule type" value="Genomic_DNA"/>
</dbReference>